<keyword evidence="3" id="KW-0238">DNA-binding</keyword>
<accession>A0A2V2LD93</accession>
<dbReference type="PANTHER" id="PTHR30629">
    <property type="entry name" value="PROPHAGE INTEGRASE"/>
    <property type="match status" value="1"/>
</dbReference>
<dbReference type="InterPro" id="IPR011010">
    <property type="entry name" value="DNA_brk_join_enz"/>
</dbReference>
<feature type="domain" description="Integrase DNA-binding" evidence="5">
    <location>
        <begin position="3"/>
        <end position="79"/>
    </location>
</feature>
<comment type="caution">
    <text evidence="7">The sequence shown here is derived from an EMBL/GenBank/DDBJ whole genome shotgun (WGS) entry which is preliminary data.</text>
</comment>
<dbReference type="InterPro" id="IPR013762">
    <property type="entry name" value="Integrase-like_cat_sf"/>
</dbReference>
<reference evidence="7 8" key="1">
    <citation type="submission" date="2018-05" db="EMBL/GenBank/DDBJ databases">
        <title>Rhodobacteraceae gen. nov., sp. nov. isolated from sea water.</title>
        <authorList>
            <person name="Ren Y."/>
        </authorList>
    </citation>
    <scope>NUCLEOTIDE SEQUENCE [LARGE SCALE GENOMIC DNA]</scope>
    <source>
        <strain evidence="7 8">TG-679</strain>
    </source>
</reference>
<evidence type="ECO:0000256" key="4">
    <source>
        <dbReference type="ARBA" id="ARBA00023172"/>
    </source>
</evidence>
<keyword evidence="2" id="KW-0229">DNA integration</keyword>
<dbReference type="AlphaFoldDB" id="A0A2V2LD93"/>
<dbReference type="EMBL" id="QGKU01000056">
    <property type="protein sequence ID" value="PWR01266.1"/>
    <property type="molecule type" value="Genomic_DNA"/>
</dbReference>
<dbReference type="InterPro" id="IPR050808">
    <property type="entry name" value="Phage_Integrase"/>
</dbReference>
<dbReference type="PANTHER" id="PTHR30629:SF2">
    <property type="entry name" value="PROPHAGE INTEGRASE INTS-RELATED"/>
    <property type="match status" value="1"/>
</dbReference>
<dbReference type="Pfam" id="PF13356">
    <property type="entry name" value="Arm-DNA-bind_3"/>
    <property type="match status" value="1"/>
</dbReference>
<dbReference type="InterPro" id="IPR038488">
    <property type="entry name" value="Integrase_DNA-bd_sf"/>
</dbReference>
<evidence type="ECO:0000259" key="5">
    <source>
        <dbReference type="Pfam" id="PF13356"/>
    </source>
</evidence>
<dbReference type="GO" id="GO:0003677">
    <property type="term" value="F:DNA binding"/>
    <property type="evidence" value="ECO:0007669"/>
    <property type="project" value="UniProtKB-KW"/>
</dbReference>
<evidence type="ECO:0000256" key="2">
    <source>
        <dbReference type="ARBA" id="ARBA00022908"/>
    </source>
</evidence>
<dbReference type="Gene3D" id="1.10.150.130">
    <property type="match status" value="1"/>
</dbReference>
<dbReference type="SUPFAM" id="SSF56349">
    <property type="entry name" value="DNA breaking-rejoining enzymes"/>
    <property type="match status" value="1"/>
</dbReference>
<dbReference type="Gene3D" id="3.30.160.390">
    <property type="entry name" value="Integrase, DNA-binding domain"/>
    <property type="match status" value="1"/>
</dbReference>
<dbReference type="InterPro" id="IPR025166">
    <property type="entry name" value="Integrase_DNA_bind_dom"/>
</dbReference>
<evidence type="ECO:0000256" key="3">
    <source>
        <dbReference type="ARBA" id="ARBA00023125"/>
    </source>
</evidence>
<dbReference type="InterPro" id="IPR010998">
    <property type="entry name" value="Integrase_recombinase_N"/>
</dbReference>
<evidence type="ECO:0000313" key="7">
    <source>
        <dbReference type="EMBL" id="PWR01266.1"/>
    </source>
</evidence>
<dbReference type="GO" id="GO:0006310">
    <property type="term" value="P:DNA recombination"/>
    <property type="evidence" value="ECO:0007669"/>
    <property type="project" value="UniProtKB-KW"/>
</dbReference>
<dbReference type="GO" id="GO:0015074">
    <property type="term" value="P:DNA integration"/>
    <property type="evidence" value="ECO:0007669"/>
    <property type="project" value="UniProtKB-KW"/>
</dbReference>
<keyword evidence="4" id="KW-0233">DNA recombination</keyword>
<dbReference type="OrthoDB" id="9795573at2"/>
<dbReference type="Gene3D" id="1.10.443.10">
    <property type="entry name" value="Intergrase catalytic core"/>
    <property type="match status" value="1"/>
</dbReference>
<comment type="similarity">
    <text evidence="1">Belongs to the 'phage' integrase family.</text>
</comment>
<sequence length="418" mass="46920">MGLTVKKIEAATRARNGDRMVDGNNLYLRLGSKDAKTFQVRTEVDGKRAWISLGRFPKLSLADARTLAGVVRSAISQGTPLSRVNAVLKLSCDPLKVPDLLTDPANAPAAAPDTAVVVPSFAEMATRWYRQKRGSWSNGKHVQQNWNTLETYILPEFGALPVTEVRRKHIITALRKIWVEKHETAQRTLGRVRAIMELALLEEIIDVNPAQFDAGVAFGDPRIAKGHHGFLDPSRMHEAWCWLQDVSCDEDVRQAAMLTILSAKRTKEIRFLHSDHLDLETAIWTTEAGLMKSRRPHRIPITREMAVIFDNMAMLGRDCGYFFARPTKSGVISENTLLALFKKFDPAITTHGFRASFKTWSAETDKSHTATEFALDHRQQGLEAAYQRSDMLEARRVLMAEWAAHVTAGMAPRVLRDL</sequence>
<organism evidence="7 8">
    <name type="scientific">Meridianimarinicoccus roseus</name>
    <dbReference type="NCBI Taxonomy" id="2072018"/>
    <lineage>
        <taxon>Bacteria</taxon>
        <taxon>Pseudomonadati</taxon>
        <taxon>Pseudomonadota</taxon>
        <taxon>Alphaproteobacteria</taxon>
        <taxon>Rhodobacterales</taxon>
        <taxon>Paracoccaceae</taxon>
        <taxon>Meridianimarinicoccus</taxon>
    </lineage>
</organism>
<keyword evidence="8" id="KW-1185">Reference proteome</keyword>
<evidence type="ECO:0000256" key="1">
    <source>
        <dbReference type="ARBA" id="ARBA00008857"/>
    </source>
</evidence>
<dbReference type="CDD" id="cd00801">
    <property type="entry name" value="INT_P4_C"/>
    <property type="match status" value="1"/>
</dbReference>
<gene>
    <name evidence="7" type="ORF">DKT77_17890</name>
</gene>
<proteinExistence type="inferred from homology"/>
<dbReference type="Pfam" id="PF22022">
    <property type="entry name" value="Phage_int_M"/>
    <property type="match status" value="1"/>
</dbReference>
<dbReference type="InterPro" id="IPR053876">
    <property type="entry name" value="Phage_int_M"/>
</dbReference>
<feature type="domain" description="Phage integrase central" evidence="6">
    <location>
        <begin position="121"/>
        <end position="211"/>
    </location>
</feature>
<name>A0A2V2LD93_9RHOB</name>
<dbReference type="RefSeq" id="WP_109813034.1">
    <property type="nucleotide sequence ID" value="NZ_QGKU01000056.1"/>
</dbReference>
<evidence type="ECO:0000259" key="6">
    <source>
        <dbReference type="Pfam" id="PF22022"/>
    </source>
</evidence>
<dbReference type="Proteomes" id="UP000245680">
    <property type="component" value="Unassembled WGS sequence"/>
</dbReference>
<evidence type="ECO:0000313" key="8">
    <source>
        <dbReference type="Proteomes" id="UP000245680"/>
    </source>
</evidence>
<protein>
    <submittedName>
        <fullName evidence="7">Uncharacterized protein</fullName>
    </submittedName>
</protein>